<gene>
    <name evidence="1" type="ORF">SAMN05444336_101690</name>
</gene>
<reference evidence="1 2" key="1">
    <citation type="submission" date="2016-10" db="EMBL/GenBank/DDBJ databases">
        <authorList>
            <person name="de Groot N.N."/>
        </authorList>
    </citation>
    <scope>NUCLEOTIDE SEQUENCE [LARGE SCALE GENOMIC DNA]</scope>
    <source>
        <strain evidence="1 2">DSM 17890</strain>
    </source>
</reference>
<organism evidence="1 2">
    <name type="scientific">Albimonas donghaensis</name>
    <dbReference type="NCBI Taxonomy" id="356660"/>
    <lineage>
        <taxon>Bacteria</taxon>
        <taxon>Pseudomonadati</taxon>
        <taxon>Pseudomonadota</taxon>
        <taxon>Alphaproteobacteria</taxon>
        <taxon>Rhodobacterales</taxon>
        <taxon>Paracoccaceae</taxon>
        <taxon>Albimonas</taxon>
    </lineage>
</organism>
<keyword evidence="2" id="KW-1185">Reference proteome</keyword>
<dbReference type="AlphaFoldDB" id="A0A1H2SKS0"/>
<dbReference type="EMBL" id="FNMZ01000001">
    <property type="protein sequence ID" value="SDW32055.1"/>
    <property type="molecule type" value="Genomic_DNA"/>
</dbReference>
<evidence type="ECO:0000313" key="2">
    <source>
        <dbReference type="Proteomes" id="UP000199118"/>
    </source>
</evidence>
<evidence type="ECO:0000313" key="1">
    <source>
        <dbReference type="EMBL" id="SDW32055.1"/>
    </source>
</evidence>
<sequence>MAASQSVPRRRPVGSAGLIFGRAEVVKGSRKKIGAGITKRSGNL</sequence>
<protein>
    <submittedName>
        <fullName evidence="1">Uncharacterized protein</fullName>
    </submittedName>
</protein>
<name>A0A1H2SKS0_9RHOB</name>
<dbReference type="Proteomes" id="UP000199118">
    <property type="component" value="Unassembled WGS sequence"/>
</dbReference>
<accession>A0A1H2SKS0</accession>
<proteinExistence type="predicted"/>